<feature type="domain" description="Retroviral polymerase SH3-like" evidence="1">
    <location>
        <begin position="38"/>
        <end position="97"/>
    </location>
</feature>
<gene>
    <name evidence="2" type="ORF">KI387_020917</name>
</gene>
<dbReference type="AlphaFoldDB" id="A0AA38GC83"/>
<keyword evidence="3" id="KW-1185">Reference proteome</keyword>
<evidence type="ECO:0000313" key="3">
    <source>
        <dbReference type="Proteomes" id="UP000824469"/>
    </source>
</evidence>
<accession>A0AA38GC83</accession>
<dbReference type="InterPro" id="IPR057670">
    <property type="entry name" value="SH3_retrovirus"/>
</dbReference>
<dbReference type="Proteomes" id="UP000824469">
    <property type="component" value="Unassembled WGS sequence"/>
</dbReference>
<sequence length="98" mass="11299">ITVYLINHGPLSALDGGIPEEFWTGKELDLSFLRVFGSEAFVHVNKESRKKLDSKSNYCTFIGYGSNGDYGFCWDLDESKIIRISDVVWHENKMYRDQ</sequence>
<dbReference type="EMBL" id="JAHRHJ020000004">
    <property type="protein sequence ID" value="KAH9319148.1"/>
    <property type="molecule type" value="Genomic_DNA"/>
</dbReference>
<name>A0AA38GC83_TAXCH</name>
<evidence type="ECO:0000313" key="2">
    <source>
        <dbReference type="EMBL" id="KAH9319148.1"/>
    </source>
</evidence>
<reference evidence="2 3" key="1">
    <citation type="journal article" date="2021" name="Nat. Plants">
        <title>The Taxus genome provides insights into paclitaxel biosynthesis.</title>
        <authorList>
            <person name="Xiong X."/>
            <person name="Gou J."/>
            <person name="Liao Q."/>
            <person name="Li Y."/>
            <person name="Zhou Q."/>
            <person name="Bi G."/>
            <person name="Li C."/>
            <person name="Du R."/>
            <person name="Wang X."/>
            <person name="Sun T."/>
            <person name="Guo L."/>
            <person name="Liang H."/>
            <person name="Lu P."/>
            <person name="Wu Y."/>
            <person name="Zhang Z."/>
            <person name="Ro D.K."/>
            <person name="Shang Y."/>
            <person name="Huang S."/>
            <person name="Yan J."/>
        </authorList>
    </citation>
    <scope>NUCLEOTIDE SEQUENCE [LARGE SCALE GENOMIC DNA]</scope>
    <source>
        <strain evidence="2">Ta-2019</strain>
    </source>
</reference>
<feature type="non-terminal residue" evidence="2">
    <location>
        <position position="1"/>
    </location>
</feature>
<proteinExistence type="predicted"/>
<organism evidence="2 3">
    <name type="scientific">Taxus chinensis</name>
    <name type="common">Chinese yew</name>
    <name type="synonym">Taxus wallichiana var. chinensis</name>
    <dbReference type="NCBI Taxonomy" id="29808"/>
    <lineage>
        <taxon>Eukaryota</taxon>
        <taxon>Viridiplantae</taxon>
        <taxon>Streptophyta</taxon>
        <taxon>Embryophyta</taxon>
        <taxon>Tracheophyta</taxon>
        <taxon>Spermatophyta</taxon>
        <taxon>Pinopsida</taxon>
        <taxon>Pinidae</taxon>
        <taxon>Conifers II</taxon>
        <taxon>Cupressales</taxon>
        <taxon>Taxaceae</taxon>
        <taxon>Taxus</taxon>
    </lineage>
</organism>
<protein>
    <recommendedName>
        <fullName evidence="1">Retroviral polymerase SH3-like domain-containing protein</fullName>
    </recommendedName>
</protein>
<evidence type="ECO:0000259" key="1">
    <source>
        <dbReference type="Pfam" id="PF25597"/>
    </source>
</evidence>
<dbReference type="Pfam" id="PF25597">
    <property type="entry name" value="SH3_retrovirus"/>
    <property type="match status" value="1"/>
</dbReference>
<comment type="caution">
    <text evidence="2">The sequence shown here is derived from an EMBL/GenBank/DDBJ whole genome shotgun (WGS) entry which is preliminary data.</text>
</comment>
<feature type="non-terminal residue" evidence="2">
    <location>
        <position position="98"/>
    </location>
</feature>